<sequence>MSAAPHILQDRTDFSQIADEHPELASELRSTRIGVKAGRSALQFCGLAGVSEERSFVFLPRKSYTGIAERDLITARLTMRALARFGRDMTDRLGVATGGEGDTGRLAVVADLAKDFLLYGIFSERSRHRSRTSGKPDWPRTVIREQSYVGSDGSVVYEDIRTTRTKDSHDSLLAQIQAAVLLEIARQHGWWIDGLIGRQDELKRYSQPRLPRTLWATHLRLLLPELYASRAIFLANGLISYLVNDSATRAGETYYGVEDFHTVWEHMLRQVLRGVEAGWNSRLPRPAYRRNDGGLSVQDRGLQTDIVLRDSSGTLHVVDAKYYDATYLGNAPGLPDIIKQFFYDIALSSVASGEAVKGCFVFPSRMGETAIFTTVEMYHRDGSIASGFPSIECHYLDMVSVLRAYTEGQKIALFSP</sequence>
<dbReference type="Proteomes" id="UP000619079">
    <property type="component" value="Unassembled WGS sequence"/>
</dbReference>
<keyword evidence="1" id="KW-0540">Nuclease</keyword>
<dbReference type="AlphaFoldDB" id="A0A8J7IQH4"/>
<accession>A0A8J7IQH4</accession>
<keyword evidence="1" id="KW-0255">Endonuclease</keyword>
<dbReference type="EMBL" id="JAELVR010000006">
    <property type="protein sequence ID" value="MBJ6371791.1"/>
    <property type="molecule type" value="Genomic_DNA"/>
</dbReference>
<keyword evidence="1" id="KW-0378">Hydrolase</keyword>
<reference evidence="1" key="1">
    <citation type="submission" date="2020-12" db="EMBL/GenBank/DDBJ databases">
        <title>Sedimentitalea sp. nov., isolated from sand in Incheon.</title>
        <authorList>
            <person name="Kim W."/>
        </authorList>
    </citation>
    <scope>NUCLEOTIDE SEQUENCE</scope>
    <source>
        <strain evidence="1">CAU 1593</strain>
    </source>
</reference>
<keyword evidence="2" id="KW-1185">Reference proteome</keyword>
<proteinExistence type="predicted"/>
<comment type="caution">
    <text evidence="1">The sequence shown here is derived from an EMBL/GenBank/DDBJ whole genome shotgun (WGS) entry which is preliminary data.</text>
</comment>
<evidence type="ECO:0000313" key="2">
    <source>
        <dbReference type="Proteomes" id="UP000619079"/>
    </source>
</evidence>
<gene>
    <name evidence="1" type="ORF">JF290_09650</name>
</gene>
<protein>
    <submittedName>
        <fullName evidence="1">LlaJI family restriction endonuclease</fullName>
    </submittedName>
</protein>
<organism evidence="1 2">
    <name type="scientific">Sedimentitalea arenosa</name>
    <dbReference type="NCBI Taxonomy" id="2798803"/>
    <lineage>
        <taxon>Bacteria</taxon>
        <taxon>Pseudomonadati</taxon>
        <taxon>Pseudomonadota</taxon>
        <taxon>Alphaproteobacteria</taxon>
        <taxon>Rhodobacterales</taxon>
        <taxon>Paracoccaceae</taxon>
        <taxon>Sedimentitalea</taxon>
    </lineage>
</organism>
<name>A0A8J7IQH4_9RHOB</name>
<dbReference type="InterPro" id="IPR018579">
    <property type="entry name" value="Restrct_endonuc_II_LlaJI"/>
</dbReference>
<dbReference type="Pfam" id="PF09563">
    <property type="entry name" value="RE_LlaJI"/>
    <property type="match status" value="1"/>
</dbReference>
<evidence type="ECO:0000313" key="1">
    <source>
        <dbReference type="EMBL" id="MBJ6371791.1"/>
    </source>
</evidence>
<dbReference type="RefSeq" id="WP_199024658.1">
    <property type="nucleotide sequence ID" value="NZ_JAELVR010000006.1"/>
</dbReference>
<dbReference type="GO" id="GO:0004519">
    <property type="term" value="F:endonuclease activity"/>
    <property type="evidence" value="ECO:0007669"/>
    <property type="project" value="UniProtKB-KW"/>
</dbReference>